<feature type="compositionally biased region" description="Basic and acidic residues" evidence="1">
    <location>
        <begin position="191"/>
        <end position="204"/>
    </location>
</feature>
<organism evidence="2 3">
    <name type="scientific">Halobiforma nitratireducens JCM 10879</name>
    <dbReference type="NCBI Taxonomy" id="1227454"/>
    <lineage>
        <taxon>Archaea</taxon>
        <taxon>Methanobacteriati</taxon>
        <taxon>Methanobacteriota</taxon>
        <taxon>Stenosarchaea group</taxon>
        <taxon>Halobacteria</taxon>
        <taxon>Halobacteriales</taxon>
        <taxon>Natrialbaceae</taxon>
        <taxon>Halobiforma</taxon>
    </lineage>
</organism>
<dbReference type="InterPro" id="IPR046783">
    <property type="entry name" value="HTH_63"/>
</dbReference>
<sequence length="212" mass="23780">MAPTPNPTTVELWIRSFAPASTGPTQERAIERVDALERRSEIETTVRVWGAEIERDATARSRVSIPQLERIDDRLEAFEAWADETGQRLAPFFRERTVESVITGAHREVWRLPTVALAEFRDGDLVHVAPCSGSRGTVDVFDRLDALDTLEARGEESDPDGERTETADEPVLRYDDRQQAATEIDGPISERPAERPESDERRLEPSSSSGPR</sequence>
<reference evidence="2 3" key="1">
    <citation type="journal article" date="2014" name="PLoS Genet.">
        <title>Phylogenetically driven sequencing of extremely halophilic archaea reveals strategies for static and dynamic osmo-response.</title>
        <authorList>
            <person name="Becker E.A."/>
            <person name="Seitzer P.M."/>
            <person name="Tritt A."/>
            <person name="Larsen D."/>
            <person name="Krusor M."/>
            <person name="Yao A.I."/>
            <person name="Wu D."/>
            <person name="Madern D."/>
            <person name="Eisen J.A."/>
            <person name="Darling A.E."/>
            <person name="Facciotti M.T."/>
        </authorList>
    </citation>
    <scope>NUCLEOTIDE SEQUENCE [LARGE SCALE GENOMIC DNA]</scope>
    <source>
        <strain evidence="2 3">JCM 10879</strain>
    </source>
</reference>
<proteinExistence type="predicted"/>
<dbReference type="RefSeq" id="WP_006673408.1">
    <property type="nucleotide sequence ID" value="NZ_AOMA01000124.1"/>
</dbReference>
<accession>M0LPE4</accession>
<dbReference type="eggNOG" id="arCOG07982">
    <property type="taxonomic scope" value="Archaea"/>
</dbReference>
<dbReference type="AlphaFoldDB" id="M0LPE4"/>
<dbReference type="STRING" id="1227454.C446_12509"/>
<keyword evidence="3" id="KW-1185">Reference proteome</keyword>
<comment type="caution">
    <text evidence="2">The sequence shown here is derived from an EMBL/GenBank/DDBJ whole genome shotgun (WGS) entry which is preliminary data.</text>
</comment>
<dbReference type="Proteomes" id="UP000011607">
    <property type="component" value="Unassembled WGS sequence"/>
</dbReference>
<dbReference type="EMBL" id="AOMA01000124">
    <property type="protein sequence ID" value="EMA35417.1"/>
    <property type="molecule type" value="Genomic_DNA"/>
</dbReference>
<evidence type="ECO:0000313" key="2">
    <source>
        <dbReference type="EMBL" id="EMA35417.1"/>
    </source>
</evidence>
<dbReference type="Pfam" id="PF20575">
    <property type="entry name" value="HTH_63"/>
    <property type="match status" value="1"/>
</dbReference>
<gene>
    <name evidence="2" type="ORF">C446_12509</name>
</gene>
<name>M0LPE4_9EURY</name>
<feature type="region of interest" description="Disordered" evidence="1">
    <location>
        <begin position="151"/>
        <end position="212"/>
    </location>
</feature>
<protein>
    <submittedName>
        <fullName evidence="2">Uncharacterized protein</fullName>
    </submittedName>
</protein>
<evidence type="ECO:0000256" key="1">
    <source>
        <dbReference type="SAM" id="MobiDB-lite"/>
    </source>
</evidence>
<evidence type="ECO:0000313" key="3">
    <source>
        <dbReference type="Proteomes" id="UP000011607"/>
    </source>
</evidence>
<feature type="compositionally biased region" description="Basic and acidic residues" evidence="1">
    <location>
        <begin position="151"/>
        <end position="178"/>
    </location>
</feature>